<keyword evidence="4" id="KW-0474">Menaquinone biosynthesis</keyword>
<evidence type="ECO:0000313" key="7">
    <source>
        <dbReference type="Proteomes" id="UP000320806"/>
    </source>
</evidence>
<dbReference type="SFLD" id="SFLDG00180">
    <property type="entry name" value="muconate_cycloisomerase"/>
    <property type="match status" value="1"/>
</dbReference>
<dbReference type="InterPro" id="IPR036849">
    <property type="entry name" value="Enolase-like_C_sf"/>
</dbReference>
<protein>
    <recommendedName>
        <fullName evidence="4">o-succinylbenzoate synthase</fullName>
        <shortName evidence="4">OSB synthase</shortName>
        <shortName evidence="4">OSBS</shortName>
        <ecNumber evidence="4">4.2.1.113</ecNumber>
    </recommendedName>
    <alternativeName>
        <fullName evidence="4">4-(2'-carboxyphenyl)-4-oxybutyric acid synthase</fullName>
    </alternativeName>
    <alternativeName>
        <fullName evidence="4">o-succinylbenzoic acid synthase</fullName>
    </alternativeName>
</protein>
<feature type="binding site" evidence="4">
    <location>
        <position position="139"/>
    </location>
    <ligand>
        <name>Mg(2+)</name>
        <dbReference type="ChEBI" id="CHEBI:18420"/>
    </ligand>
</feature>
<comment type="cofactor">
    <cofactor evidence="4">
        <name>a divalent metal cation</name>
        <dbReference type="ChEBI" id="CHEBI:60240"/>
    </cofactor>
</comment>
<dbReference type="UniPathway" id="UPA00079"/>
<dbReference type="PANTHER" id="PTHR48073">
    <property type="entry name" value="O-SUCCINYLBENZOATE SYNTHASE-RELATED"/>
    <property type="match status" value="1"/>
</dbReference>
<dbReference type="Gene3D" id="3.20.20.120">
    <property type="entry name" value="Enolase-like C-terminal domain"/>
    <property type="match status" value="1"/>
</dbReference>
<dbReference type="SMART" id="SM00922">
    <property type="entry name" value="MR_MLE"/>
    <property type="match status" value="1"/>
</dbReference>
<dbReference type="GO" id="GO:0043748">
    <property type="term" value="F:O-succinylbenzoate synthase activity"/>
    <property type="evidence" value="ECO:0007669"/>
    <property type="project" value="UniProtKB-EC"/>
</dbReference>
<comment type="caution">
    <text evidence="6">The sequence shown here is derived from an EMBL/GenBank/DDBJ whole genome shotgun (WGS) entry which is preliminary data.</text>
</comment>
<dbReference type="PANTHER" id="PTHR48073:SF2">
    <property type="entry name" value="O-SUCCINYLBENZOATE SYNTHASE"/>
    <property type="match status" value="1"/>
</dbReference>
<dbReference type="GO" id="GO:0009234">
    <property type="term" value="P:menaquinone biosynthetic process"/>
    <property type="evidence" value="ECO:0007669"/>
    <property type="project" value="UniProtKB-UniRule"/>
</dbReference>
<accession>A0A542EDP9</accession>
<dbReference type="PROSITE" id="PS00909">
    <property type="entry name" value="MR_MLE_2"/>
    <property type="match status" value="1"/>
</dbReference>
<evidence type="ECO:0000256" key="4">
    <source>
        <dbReference type="HAMAP-Rule" id="MF_00470"/>
    </source>
</evidence>
<dbReference type="SUPFAM" id="SSF51604">
    <property type="entry name" value="Enolase C-terminal domain-like"/>
    <property type="match status" value="1"/>
</dbReference>
<dbReference type="EC" id="4.2.1.113" evidence="4"/>
<dbReference type="GO" id="GO:0009063">
    <property type="term" value="P:amino acid catabolic process"/>
    <property type="evidence" value="ECO:0007669"/>
    <property type="project" value="InterPro"/>
</dbReference>
<dbReference type="Pfam" id="PF13378">
    <property type="entry name" value="MR_MLE_C"/>
    <property type="match status" value="1"/>
</dbReference>
<feature type="binding site" evidence="4">
    <location>
        <position position="165"/>
    </location>
    <ligand>
        <name>Mg(2+)</name>
        <dbReference type="ChEBI" id="CHEBI:18420"/>
    </ligand>
</feature>
<reference evidence="6 7" key="1">
    <citation type="submission" date="2019-06" db="EMBL/GenBank/DDBJ databases">
        <title>Sequencing the genomes of 1000 actinobacteria strains.</title>
        <authorList>
            <person name="Klenk H.-P."/>
        </authorList>
    </citation>
    <scope>NUCLEOTIDE SEQUENCE [LARGE SCALE GENOMIC DNA]</scope>
    <source>
        <strain evidence="6 7">DSM 19828</strain>
    </source>
</reference>
<dbReference type="HAMAP" id="MF_00470">
    <property type="entry name" value="MenC_1"/>
    <property type="match status" value="1"/>
</dbReference>
<evidence type="ECO:0000259" key="5">
    <source>
        <dbReference type="SMART" id="SM00922"/>
    </source>
</evidence>
<dbReference type="InterPro" id="IPR018110">
    <property type="entry name" value="Mandel_Rmase/mucon_lact_enz_CS"/>
</dbReference>
<dbReference type="CDD" id="cd03320">
    <property type="entry name" value="OSBS"/>
    <property type="match status" value="1"/>
</dbReference>
<feature type="domain" description="Mandelate racemase/muconate lactonizing enzyme C-terminal" evidence="5">
    <location>
        <begin position="85"/>
        <end position="184"/>
    </location>
</feature>
<name>A0A542EDP9_9MICO</name>
<dbReference type="InterPro" id="IPR029065">
    <property type="entry name" value="Enolase_C-like"/>
</dbReference>
<dbReference type="Proteomes" id="UP000320806">
    <property type="component" value="Unassembled WGS sequence"/>
</dbReference>
<comment type="similarity">
    <text evidence="4">Belongs to the mandelate racemase/muconate lactonizing enzyme family. MenC type 1 subfamily.</text>
</comment>
<evidence type="ECO:0000313" key="6">
    <source>
        <dbReference type="EMBL" id="TQJ13449.1"/>
    </source>
</evidence>
<dbReference type="Pfam" id="PF18374">
    <property type="entry name" value="Enolase_like_N"/>
    <property type="match status" value="1"/>
</dbReference>
<keyword evidence="7" id="KW-1185">Reference proteome</keyword>
<organism evidence="6 7">
    <name type="scientific">Yimella lutea</name>
    <dbReference type="NCBI Taxonomy" id="587872"/>
    <lineage>
        <taxon>Bacteria</taxon>
        <taxon>Bacillati</taxon>
        <taxon>Actinomycetota</taxon>
        <taxon>Actinomycetes</taxon>
        <taxon>Micrococcales</taxon>
        <taxon>Dermacoccaceae</taxon>
        <taxon>Yimella</taxon>
    </lineage>
</organism>
<comment type="pathway">
    <text evidence="4">Quinol/quinone metabolism; menaquinone biosynthesis.</text>
</comment>
<feature type="binding site" evidence="4">
    <location>
        <position position="193"/>
    </location>
    <ligand>
        <name>Mg(2+)</name>
        <dbReference type="ChEBI" id="CHEBI:18420"/>
    </ligand>
</feature>
<dbReference type="NCBIfam" id="NF002782">
    <property type="entry name" value="PRK02901.1"/>
    <property type="match status" value="1"/>
</dbReference>
<comment type="function">
    <text evidence="4">Converts 2-succinyl-6-hydroxy-2,4-cyclohexadiene-1-carboxylate (SHCHC) to 2-succinylbenzoate (OSB).</text>
</comment>
<feature type="active site" description="Proton donor" evidence="4">
    <location>
        <position position="108"/>
    </location>
</feature>
<proteinExistence type="inferred from homology"/>
<dbReference type="SFLD" id="SFLDS00001">
    <property type="entry name" value="Enolase"/>
    <property type="match status" value="1"/>
</dbReference>
<dbReference type="RefSeq" id="WP_246092311.1">
    <property type="nucleotide sequence ID" value="NZ_BAABCI010000015.1"/>
</dbReference>
<gene>
    <name evidence="4" type="primary">menC</name>
    <name evidence="6" type="ORF">FB459_0866</name>
</gene>
<keyword evidence="2 4" id="KW-0460">Magnesium</keyword>
<dbReference type="UniPathway" id="UPA01057">
    <property type="reaction ID" value="UER00165"/>
</dbReference>
<comment type="pathway">
    <text evidence="4">Quinol/quinone metabolism; 1,4-dihydroxy-2-naphthoate biosynthesis; 1,4-dihydroxy-2-naphthoate from chorismate: step 4/7.</text>
</comment>
<keyword evidence="3 4" id="KW-0456">Lyase</keyword>
<dbReference type="EMBL" id="VFMO01000001">
    <property type="protein sequence ID" value="TQJ13449.1"/>
    <property type="molecule type" value="Genomic_DNA"/>
</dbReference>
<dbReference type="AlphaFoldDB" id="A0A542EDP9"/>
<dbReference type="InterPro" id="IPR013342">
    <property type="entry name" value="Mandelate_racemase_C"/>
</dbReference>
<comment type="catalytic activity">
    <reaction evidence="4">
        <text>(1R,6R)-6-hydroxy-2-succinyl-cyclohexa-2,4-diene-1-carboxylate = 2-succinylbenzoate + H2O</text>
        <dbReference type="Rhea" id="RHEA:10196"/>
        <dbReference type="ChEBI" id="CHEBI:15377"/>
        <dbReference type="ChEBI" id="CHEBI:18325"/>
        <dbReference type="ChEBI" id="CHEBI:58689"/>
        <dbReference type="EC" id="4.2.1.113"/>
    </reaction>
</comment>
<dbReference type="GO" id="GO:0000287">
    <property type="term" value="F:magnesium ion binding"/>
    <property type="evidence" value="ECO:0007669"/>
    <property type="project" value="UniProtKB-UniRule"/>
</dbReference>
<evidence type="ECO:0000256" key="2">
    <source>
        <dbReference type="ARBA" id="ARBA00022842"/>
    </source>
</evidence>
<dbReference type="InterPro" id="IPR010196">
    <property type="entry name" value="OSB_synthase_MenC1"/>
</dbReference>
<keyword evidence="1 4" id="KW-0479">Metal-binding</keyword>
<sequence length="329" mass="35501">MNLPGPDDLIAALHVVSLPLNTRFRGVDHREVALFDGPSGWGEFGPFLEYAPEESSRWLAAAIETGWHGFPEAVRDSVPVNATVPAVADHEVEYVLARYDGCRTAKVKVAERGQSLTDDLARVAATRVVMGPDARIRVDANGGWTVDDALDAIAQLAPYGLEYVEQPCTRVEDLAALRVALARNGIDVLVAADESIRKAEDPFRVKELDAADVAVVKVAPLGGVRNALRVAEQIELPVVVSSALESSVGMSAGVAFAAALPDLPFACGLGTIELFDADVVTDSVVPHDGSLSVRTVTPEPELLDRWAASPDRIQWWKRRVQDAYMHLPR</sequence>
<dbReference type="SFLD" id="SFLDF00009">
    <property type="entry name" value="o-succinylbenzoate_synthase"/>
    <property type="match status" value="1"/>
</dbReference>
<feature type="active site" description="Proton acceptor" evidence="4">
    <location>
        <position position="217"/>
    </location>
</feature>
<evidence type="ECO:0000256" key="1">
    <source>
        <dbReference type="ARBA" id="ARBA00022723"/>
    </source>
</evidence>
<evidence type="ECO:0000256" key="3">
    <source>
        <dbReference type="ARBA" id="ARBA00023239"/>
    </source>
</evidence>